<dbReference type="InterPro" id="IPR017515">
    <property type="entry name" value="MeMalonyl-CoA_epimerase"/>
</dbReference>
<evidence type="ECO:0000256" key="1">
    <source>
        <dbReference type="ARBA" id="ARBA00009308"/>
    </source>
</evidence>
<dbReference type="InterPro" id="IPR037523">
    <property type="entry name" value="VOC_core"/>
</dbReference>
<dbReference type="InterPro" id="IPR029068">
    <property type="entry name" value="Glyas_Bleomycin-R_OHBP_Dase"/>
</dbReference>
<organism evidence="4 5">
    <name type="scientific">Streptomyces coacervatus</name>
    <dbReference type="NCBI Taxonomy" id="647381"/>
    <lineage>
        <taxon>Bacteria</taxon>
        <taxon>Bacillati</taxon>
        <taxon>Actinomycetota</taxon>
        <taxon>Actinomycetes</taxon>
        <taxon>Kitasatosporales</taxon>
        <taxon>Streptomycetaceae</taxon>
        <taxon>Streptomyces</taxon>
    </lineage>
</organism>
<feature type="domain" description="VOC" evidence="3">
    <location>
        <begin position="72"/>
        <end position="206"/>
    </location>
</feature>
<dbReference type="Proteomes" id="UP001501009">
    <property type="component" value="Unassembled WGS sequence"/>
</dbReference>
<dbReference type="NCBIfam" id="TIGR03081">
    <property type="entry name" value="metmalonyl_epim"/>
    <property type="match status" value="1"/>
</dbReference>
<dbReference type="Gene3D" id="3.10.180.10">
    <property type="entry name" value="2,3-Dihydroxybiphenyl 1,2-Dioxygenase, domain 1"/>
    <property type="match status" value="1"/>
</dbReference>
<dbReference type="Pfam" id="PF13669">
    <property type="entry name" value="Glyoxalase_4"/>
    <property type="match status" value="1"/>
</dbReference>
<evidence type="ECO:0000259" key="3">
    <source>
        <dbReference type="PROSITE" id="PS51819"/>
    </source>
</evidence>
<dbReference type="PANTHER" id="PTHR43048">
    <property type="entry name" value="METHYLMALONYL-COA EPIMERASE"/>
    <property type="match status" value="1"/>
</dbReference>
<proteinExistence type="inferred from homology"/>
<dbReference type="SUPFAM" id="SSF54593">
    <property type="entry name" value="Glyoxalase/Bleomycin resistance protein/Dihydroxybiphenyl dioxygenase"/>
    <property type="match status" value="1"/>
</dbReference>
<sequence length="214" mass="23341">MGVRAPATITEVVLFDPDMSCDPLPAALPRSERGFTSNVLSGTPCRHPAVGVIAGTLRNHRKSAALTNMLTRIDHIGIACFDLDKTVEFYRATYGFEVFHSEVNEEQGVREAMLKINDTSDGGASYLQLLEPTRPDSTVAKWLDKNGEGVHHIAFGTADVDGEAADIKEKGVRVLYEEPRRGSMGSRITFLHPKDCHGVLTELVTSAPVESPEH</sequence>
<dbReference type="PANTHER" id="PTHR43048:SF3">
    <property type="entry name" value="METHYLMALONYL-COA EPIMERASE, MITOCHONDRIAL"/>
    <property type="match status" value="1"/>
</dbReference>
<gene>
    <name evidence="4" type="ORF">GCM10022403_057910</name>
</gene>
<evidence type="ECO:0000256" key="2">
    <source>
        <dbReference type="ARBA" id="ARBA00022723"/>
    </source>
</evidence>
<protein>
    <recommendedName>
        <fullName evidence="3">VOC domain-containing protein</fullName>
    </recommendedName>
</protein>
<evidence type="ECO:0000313" key="4">
    <source>
        <dbReference type="EMBL" id="GAA3816906.1"/>
    </source>
</evidence>
<accession>A0ABP7IF20</accession>
<dbReference type="CDD" id="cd07249">
    <property type="entry name" value="MMCE"/>
    <property type="match status" value="1"/>
</dbReference>
<dbReference type="EMBL" id="BAABDE010000023">
    <property type="protein sequence ID" value="GAA3816906.1"/>
    <property type="molecule type" value="Genomic_DNA"/>
</dbReference>
<dbReference type="InterPro" id="IPR051785">
    <property type="entry name" value="MMCE/EMCE_epimerase"/>
</dbReference>
<evidence type="ECO:0000313" key="5">
    <source>
        <dbReference type="Proteomes" id="UP001501009"/>
    </source>
</evidence>
<dbReference type="PROSITE" id="PS51819">
    <property type="entry name" value="VOC"/>
    <property type="match status" value="1"/>
</dbReference>
<name>A0ABP7IF20_9ACTN</name>
<keyword evidence="2" id="KW-0479">Metal-binding</keyword>
<reference evidence="5" key="1">
    <citation type="journal article" date="2019" name="Int. J. Syst. Evol. Microbiol.">
        <title>The Global Catalogue of Microorganisms (GCM) 10K type strain sequencing project: providing services to taxonomists for standard genome sequencing and annotation.</title>
        <authorList>
            <consortium name="The Broad Institute Genomics Platform"/>
            <consortium name="The Broad Institute Genome Sequencing Center for Infectious Disease"/>
            <person name="Wu L."/>
            <person name="Ma J."/>
        </authorList>
    </citation>
    <scope>NUCLEOTIDE SEQUENCE [LARGE SCALE GENOMIC DNA]</scope>
    <source>
        <strain evidence="5">JCM 17138</strain>
    </source>
</reference>
<keyword evidence="5" id="KW-1185">Reference proteome</keyword>
<comment type="similarity">
    <text evidence="1">Belongs to the methylmalonyl-CoA epimerase family.</text>
</comment>
<comment type="caution">
    <text evidence="4">The sequence shown here is derived from an EMBL/GenBank/DDBJ whole genome shotgun (WGS) entry which is preliminary data.</text>
</comment>